<keyword evidence="4 8" id="KW-0547">Nucleotide-binding</keyword>
<keyword evidence="5 8" id="KW-0418">Kinase</keyword>
<evidence type="ECO:0000313" key="13">
    <source>
        <dbReference type="Proteomes" id="UP000323567"/>
    </source>
</evidence>
<dbReference type="InterPro" id="IPR018094">
    <property type="entry name" value="Thymidylate_kinase"/>
</dbReference>
<dbReference type="CDD" id="cd01672">
    <property type="entry name" value="TMPK"/>
    <property type="match status" value="1"/>
</dbReference>
<dbReference type="EMBL" id="VVXJ01000003">
    <property type="protein sequence ID" value="KAA2377716.1"/>
    <property type="molecule type" value="Genomic_DNA"/>
</dbReference>
<dbReference type="EMBL" id="VVXK01000014">
    <property type="protein sequence ID" value="KAA2368416.1"/>
    <property type="molecule type" value="Genomic_DNA"/>
</dbReference>
<keyword evidence="2 8" id="KW-0808">Transferase</keyword>
<dbReference type="Pfam" id="PF02223">
    <property type="entry name" value="Thymidylate_kin"/>
    <property type="match status" value="1"/>
</dbReference>
<dbReference type="GO" id="GO:0006235">
    <property type="term" value="P:dTTP biosynthetic process"/>
    <property type="evidence" value="ECO:0007669"/>
    <property type="project" value="UniProtKB-UniRule"/>
</dbReference>
<comment type="caution">
    <text evidence="10">The sequence shown here is derived from an EMBL/GenBank/DDBJ whole genome shotgun (WGS) entry which is preliminary data.</text>
</comment>
<evidence type="ECO:0000256" key="5">
    <source>
        <dbReference type="ARBA" id="ARBA00022777"/>
    </source>
</evidence>
<dbReference type="GO" id="GO:0004798">
    <property type="term" value="F:dTMP kinase activity"/>
    <property type="evidence" value="ECO:0007669"/>
    <property type="project" value="UniProtKB-UniRule"/>
</dbReference>
<keyword evidence="6 8" id="KW-0067">ATP-binding</keyword>
<evidence type="ECO:0000256" key="4">
    <source>
        <dbReference type="ARBA" id="ARBA00022741"/>
    </source>
</evidence>
<evidence type="ECO:0000256" key="3">
    <source>
        <dbReference type="ARBA" id="ARBA00022727"/>
    </source>
</evidence>
<dbReference type="InterPro" id="IPR039430">
    <property type="entry name" value="Thymidylate_kin-like_dom"/>
</dbReference>
<accession>A0A5B3G4Y1</accession>
<protein>
    <recommendedName>
        <fullName evidence="8">Thymidylate kinase</fullName>
        <ecNumber evidence="8">2.7.4.9</ecNumber>
    </recommendedName>
    <alternativeName>
        <fullName evidence="8">dTMP kinase</fullName>
    </alternativeName>
</protein>
<dbReference type="SUPFAM" id="SSF52540">
    <property type="entry name" value="P-loop containing nucleoside triphosphate hydrolases"/>
    <property type="match status" value="1"/>
</dbReference>
<dbReference type="AlphaFoldDB" id="A0A5B3G4Y1"/>
<evidence type="ECO:0000256" key="6">
    <source>
        <dbReference type="ARBA" id="ARBA00022840"/>
    </source>
</evidence>
<comment type="similarity">
    <text evidence="1 8">Belongs to the thymidylate kinase family.</text>
</comment>
<sequence>MFIVLEGLDGAGKSTQIRMLRQLLAERGVESEYVHFPRFDAPVYGELIARFLRGEFGGVNEVDPYLVALLFAGDRAAAGPQIRAWIAEGKAVVLDRYVYSNVGFQCAKLPAGERRDRLAQWILDLEFGYNDLPRPDLSLFLDVPFAFTERKLTEVREGDDRDYLQGSRDIHEDALDLQRRVREVYLAAAAKDDSLRVVDCSDPSGAMGSPEHNFEKIRAVLAPILDAR</sequence>
<proteinExistence type="inferred from homology"/>
<dbReference type="PANTHER" id="PTHR10344">
    <property type="entry name" value="THYMIDYLATE KINASE"/>
    <property type="match status" value="1"/>
</dbReference>
<dbReference type="GO" id="GO:0005524">
    <property type="term" value="F:ATP binding"/>
    <property type="evidence" value="ECO:0007669"/>
    <property type="project" value="UniProtKB-UniRule"/>
</dbReference>
<evidence type="ECO:0000313" key="12">
    <source>
        <dbReference type="Proteomes" id="UP000322658"/>
    </source>
</evidence>
<dbReference type="EC" id="2.7.4.9" evidence="8"/>
<dbReference type="GO" id="GO:0006227">
    <property type="term" value="P:dUDP biosynthetic process"/>
    <property type="evidence" value="ECO:0007669"/>
    <property type="project" value="TreeGrafter"/>
</dbReference>
<evidence type="ECO:0000256" key="1">
    <source>
        <dbReference type="ARBA" id="ARBA00009776"/>
    </source>
</evidence>
<gene>
    <name evidence="8" type="primary">tmk</name>
    <name evidence="11" type="ORF">F2Y07_02210</name>
    <name evidence="10" type="ORF">F2Y13_10365</name>
</gene>
<dbReference type="Proteomes" id="UP000323567">
    <property type="component" value="Unassembled WGS sequence"/>
</dbReference>
<evidence type="ECO:0000313" key="11">
    <source>
        <dbReference type="EMBL" id="KAA2377716.1"/>
    </source>
</evidence>
<dbReference type="GeneID" id="92755718"/>
<dbReference type="HAMAP" id="MF_00165">
    <property type="entry name" value="Thymidylate_kinase"/>
    <property type="match status" value="1"/>
</dbReference>
<evidence type="ECO:0000256" key="8">
    <source>
        <dbReference type="HAMAP-Rule" id="MF_00165"/>
    </source>
</evidence>
<dbReference type="Gene3D" id="3.40.50.300">
    <property type="entry name" value="P-loop containing nucleotide triphosphate hydrolases"/>
    <property type="match status" value="1"/>
</dbReference>
<name>A0A5B3G4Y1_9BACT</name>
<evidence type="ECO:0000256" key="2">
    <source>
        <dbReference type="ARBA" id="ARBA00022679"/>
    </source>
</evidence>
<dbReference type="PANTHER" id="PTHR10344:SF4">
    <property type="entry name" value="UMP-CMP KINASE 2, MITOCHONDRIAL"/>
    <property type="match status" value="1"/>
</dbReference>
<dbReference type="RefSeq" id="WP_015546591.1">
    <property type="nucleotide sequence ID" value="NZ_AP031448.1"/>
</dbReference>
<dbReference type="Proteomes" id="UP000322658">
    <property type="component" value="Unassembled WGS sequence"/>
</dbReference>
<dbReference type="GO" id="GO:0005737">
    <property type="term" value="C:cytoplasm"/>
    <property type="evidence" value="ECO:0007669"/>
    <property type="project" value="TreeGrafter"/>
</dbReference>
<feature type="binding site" evidence="8">
    <location>
        <begin position="7"/>
        <end position="14"/>
    </location>
    <ligand>
        <name>ATP</name>
        <dbReference type="ChEBI" id="CHEBI:30616"/>
    </ligand>
</feature>
<evidence type="ECO:0000256" key="7">
    <source>
        <dbReference type="ARBA" id="ARBA00048743"/>
    </source>
</evidence>
<dbReference type="GO" id="GO:0006233">
    <property type="term" value="P:dTDP biosynthetic process"/>
    <property type="evidence" value="ECO:0007669"/>
    <property type="project" value="InterPro"/>
</dbReference>
<feature type="domain" description="Thymidylate kinase-like" evidence="9">
    <location>
        <begin position="5"/>
        <end position="203"/>
    </location>
</feature>
<organism evidence="10 13">
    <name type="scientific">Alistipes shahii</name>
    <dbReference type="NCBI Taxonomy" id="328814"/>
    <lineage>
        <taxon>Bacteria</taxon>
        <taxon>Pseudomonadati</taxon>
        <taxon>Bacteroidota</taxon>
        <taxon>Bacteroidia</taxon>
        <taxon>Bacteroidales</taxon>
        <taxon>Rikenellaceae</taxon>
        <taxon>Alistipes</taxon>
    </lineage>
</organism>
<reference evidence="12 13" key="1">
    <citation type="journal article" date="2019" name="Nat. Med.">
        <title>A library of human gut bacterial isolates paired with longitudinal multiomics data enables mechanistic microbiome research.</title>
        <authorList>
            <person name="Poyet M."/>
            <person name="Groussin M."/>
            <person name="Gibbons S.M."/>
            <person name="Avila-Pacheco J."/>
            <person name="Jiang X."/>
            <person name="Kearney S.M."/>
            <person name="Perrotta A.R."/>
            <person name="Berdy B."/>
            <person name="Zhao S."/>
            <person name="Lieberman T.D."/>
            <person name="Swanson P.K."/>
            <person name="Smith M."/>
            <person name="Roesemann S."/>
            <person name="Alexander J.E."/>
            <person name="Rich S.A."/>
            <person name="Livny J."/>
            <person name="Vlamakis H."/>
            <person name="Clish C."/>
            <person name="Bullock K."/>
            <person name="Deik A."/>
            <person name="Scott J."/>
            <person name="Pierce K.A."/>
            <person name="Xavier R.J."/>
            <person name="Alm E.J."/>
        </authorList>
    </citation>
    <scope>NUCLEOTIDE SEQUENCE [LARGE SCALE GENOMIC DNA]</scope>
    <source>
        <strain evidence="11 12">BIOML-A1</strain>
        <strain evidence="10 13">BIOML-A2</strain>
    </source>
</reference>
<comment type="catalytic activity">
    <reaction evidence="7 8">
        <text>dTMP + ATP = dTDP + ADP</text>
        <dbReference type="Rhea" id="RHEA:13517"/>
        <dbReference type="ChEBI" id="CHEBI:30616"/>
        <dbReference type="ChEBI" id="CHEBI:58369"/>
        <dbReference type="ChEBI" id="CHEBI:63528"/>
        <dbReference type="ChEBI" id="CHEBI:456216"/>
        <dbReference type="EC" id="2.7.4.9"/>
    </reaction>
</comment>
<evidence type="ECO:0000313" key="10">
    <source>
        <dbReference type="EMBL" id="KAA2368416.1"/>
    </source>
</evidence>
<keyword evidence="3 8" id="KW-0545">Nucleotide biosynthesis</keyword>
<comment type="function">
    <text evidence="8">Phosphorylation of dTMP to form dTDP in both de novo and salvage pathways of dTTP synthesis.</text>
</comment>
<dbReference type="InterPro" id="IPR027417">
    <property type="entry name" value="P-loop_NTPase"/>
</dbReference>
<evidence type="ECO:0000259" key="9">
    <source>
        <dbReference type="Pfam" id="PF02223"/>
    </source>
</evidence>